<dbReference type="RefSeq" id="WP_151626037.1">
    <property type="nucleotide sequence ID" value="NZ_CP043030.1"/>
</dbReference>
<proteinExistence type="predicted"/>
<keyword evidence="1" id="KW-0472">Membrane</keyword>
<gene>
    <name evidence="2" type="ORF">FXF36_15815</name>
</gene>
<dbReference type="AlphaFoldDB" id="A0A5P6VV25"/>
<evidence type="ECO:0000313" key="2">
    <source>
        <dbReference type="EMBL" id="QFJ56380.1"/>
    </source>
</evidence>
<keyword evidence="1" id="KW-1133">Transmembrane helix</keyword>
<keyword evidence="1" id="KW-0812">Transmembrane</keyword>
<protein>
    <recommendedName>
        <fullName evidence="4">MatE protein</fullName>
    </recommendedName>
</protein>
<organism evidence="2 3">
    <name type="scientific">Pseudobutyrivibrio xylanivorans</name>
    <dbReference type="NCBI Taxonomy" id="185007"/>
    <lineage>
        <taxon>Bacteria</taxon>
        <taxon>Bacillati</taxon>
        <taxon>Bacillota</taxon>
        <taxon>Clostridia</taxon>
        <taxon>Lachnospirales</taxon>
        <taxon>Lachnospiraceae</taxon>
        <taxon>Pseudobutyrivibrio</taxon>
    </lineage>
</organism>
<evidence type="ECO:0000313" key="3">
    <source>
        <dbReference type="Proteomes" id="UP000327030"/>
    </source>
</evidence>
<feature type="transmembrane region" description="Helical" evidence="1">
    <location>
        <begin position="42"/>
        <end position="61"/>
    </location>
</feature>
<evidence type="ECO:0008006" key="4">
    <source>
        <dbReference type="Google" id="ProtNLM"/>
    </source>
</evidence>
<feature type="transmembrane region" description="Helical" evidence="1">
    <location>
        <begin position="18"/>
        <end position="36"/>
    </location>
</feature>
<name>A0A5P6VV25_PSEXY</name>
<dbReference type="Proteomes" id="UP000327030">
    <property type="component" value="Chromosome PxyII"/>
</dbReference>
<accession>A0A5P6VV25</accession>
<sequence length="74" mass="8146">MALNAGPQSLVISLLRQFVLVIPVAYVFSNMVIAGIASKSIIWFTFMIAEVLTALVGYIMLKKIIQNSLSFKVI</sequence>
<dbReference type="KEGG" id="pxv:FXF36_15815"/>
<evidence type="ECO:0000256" key="1">
    <source>
        <dbReference type="SAM" id="Phobius"/>
    </source>
</evidence>
<reference evidence="3" key="1">
    <citation type="submission" date="2019-08" db="EMBL/GenBank/DDBJ databases">
        <title>Complete Genome Sequence of the Polysaccharide-Degrading Rumen Bacterium Pseudobutyrivibrio xylanivorans MA3014.</title>
        <authorList>
            <person name="Palevich N."/>
            <person name="Maclean P.H."/>
            <person name="Kelly W.J."/>
            <person name="Leahy S.C."/>
            <person name="Rakonjac J."/>
            <person name="Attwood G.T."/>
        </authorList>
    </citation>
    <scope>NUCLEOTIDE SEQUENCE [LARGE SCALE GENOMIC DNA]</scope>
    <source>
        <strain evidence="3">MA3014</strain>
    </source>
</reference>
<dbReference type="EMBL" id="CP043030">
    <property type="protein sequence ID" value="QFJ56380.1"/>
    <property type="molecule type" value="Genomic_DNA"/>
</dbReference>